<organism evidence="3 4">
    <name type="scientific">Weissella confusa</name>
    <name type="common">Lactobacillus confusus</name>
    <dbReference type="NCBI Taxonomy" id="1583"/>
    <lineage>
        <taxon>Bacteria</taxon>
        <taxon>Bacillati</taxon>
        <taxon>Bacillota</taxon>
        <taxon>Bacilli</taxon>
        <taxon>Lactobacillales</taxon>
        <taxon>Lactobacillaceae</taxon>
        <taxon>Weissella</taxon>
    </lineage>
</organism>
<dbReference type="Proteomes" id="UP000650485">
    <property type="component" value="Unassembled WGS sequence"/>
</dbReference>
<comment type="caution">
    <text evidence="3">The sequence shown here is derived from an EMBL/GenBank/DDBJ whole genome shotgun (WGS) entry which is preliminary data.</text>
</comment>
<evidence type="ECO:0000313" key="4">
    <source>
        <dbReference type="Proteomes" id="UP000650485"/>
    </source>
</evidence>
<evidence type="ECO:0000313" key="3">
    <source>
        <dbReference type="EMBL" id="MBC6499700.1"/>
    </source>
</evidence>
<dbReference type="GO" id="GO:0016887">
    <property type="term" value="F:ATP hydrolysis activity"/>
    <property type="evidence" value="ECO:0007669"/>
    <property type="project" value="InterPro"/>
</dbReference>
<dbReference type="GO" id="GO:0005524">
    <property type="term" value="F:ATP binding"/>
    <property type="evidence" value="ECO:0007669"/>
    <property type="project" value="UniProtKB-KW"/>
</dbReference>
<dbReference type="InterPro" id="IPR003439">
    <property type="entry name" value="ABC_transporter-like_ATP-bd"/>
</dbReference>
<proteinExistence type="predicted"/>
<dbReference type="PANTHER" id="PTHR42734">
    <property type="entry name" value="METAL TRANSPORT SYSTEM ATP-BINDING PROTEIN TM_0124-RELATED"/>
    <property type="match status" value="1"/>
</dbReference>
<dbReference type="Pfam" id="PF00005">
    <property type="entry name" value="ABC_tran"/>
    <property type="match status" value="1"/>
</dbReference>
<accession>A0A923SP24</accession>
<feature type="domain" description="ABC transporter" evidence="2">
    <location>
        <begin position="1"/>
        <end position="89"/>
    </location>
</feature>
<dbReference type="AlphaFoldDB" id="A0A923SP24"/>
<gene>
    <name evidence="3" type="ORF">H7R52_16645</name>
</gene>
<reference evidence="3" key="1">
    <citation type="submission" date="2020-08" db="EMBL/GenBank/DDBJ databases">
        <title>Complete genome sequence of Weissella confusa strain FS54 provides insights into metabolic potential.</title>
        <authorList>
            <person name="Fhoula I."/>
            <person name="Najjari A."/>
            <person name="Lekired A."/>
            <person name="Bessrour-Aouam N."/>
            <person name="Jaballah S."/>
            <person name="Klibi N."/>
            <person name="Ouzari H.-I."/>
        </authorList>
    </citation>
    <scope>NUCLEOTIDE SEQUENCE</scope>
    <source>
        <strain evidence="3">FS54</strain>
    </source>
</reference>
<keyword evidence="1" id="KW-0813">Transport</keyword>
<dbReference type="Gene3D" id="3.40.50.300">
    <property type="entry name" value="P-loop containing nucleotide triphosphate hydrolases"/>
    <property type="match status" value="1"/>
</dbReference>
<dbReference type="SUPFAM" id="SSF52540">
    <property type="entry name" value="P-loop containing nucleoside triphosphate hydrolases"/>
    <property type="match status" value="1"/>
</dbReference>
<keyword evidence="3" id="KW-0547">Nucleotide-binding</keyword>
<evidence type="ECO:0000259" key="2">
    <source>
        <dbReference type="Pfam" id="PF00005"/>
    </source>
</evidence>
<evidence type="ECO:0000256" key="1">
    <source>
        <dbReference type="ARBA" id="ARBA00022448"/>
    </source>
</evidence>
<name>A0A923SP24_WEICO</name>
<dbReference type="InterPro" id="IPR027417">
    <property type="entry name" value="P-loop_NTPase"/>
</dbReference>
<dbReference type="EMBL" id="JACSZT010000021">
    <property type="protein sequence ID" value="MBC6499700.1"/>
    <property type="molecule type" value="Genomic_DNA"/>
</dbReference>
<protein>
    <submittedName>
        <fullName evidence="3">ATP-binding cassette domain-containing protein</fullName>
    </submittedName>
</protein>
<keyword evidence="3" id="KW-0067">ATP-binding</keyword>
<dbReference type="InterPro" id="IPR050153">
    <property type="entry name" value="Metal_Ion_Import_ABC"/>
</dbReference>
<sequence length="110" mass="12013">MTLTVEAGEIVGVLGENGAGKTTFMRALAGLIHPEHGAVIKIDDQSGDVLKSLVSFIPHFVTTDQEKIQRIRRNKITAMTETFVKNSLAFVSIAELQDILTQVVSQYKKG</sequence>